<proteinExistence type="predicted"/>
<dbReference type="VEuPathDB" id="FungiDB:CIMG_06575"/>
<reference evidence="2" key="2">
    <citation type="journal article" date="2010" name="Genome Res.">
        <title>Population genomic sequencing of Coccidioides fungi reveals recent hybridization and transposon control.</title>
        <authorList>
            <person name="Neafsey D.E."/>
            <person name="Barker B.M."/>
            <person name="Sharpton T.J."/>
            <person name="Stajich J.E."/>
            <person name="Park D.J."/>
            <person name="Whiston E."/>
            <person name="Hung C.-Y."/>
            <person name="McMahan C."/>
            <person name="White J."/>
            <person name="Sykes S."/>
            <person name="Heiman D."/>
            <person name="Young S."/>
            <person name="Zeng Q."/>
            <person name="Abouelleil A."/>
            <person name="Aftuck L."/>
            <person name="Bessette D."/>
            <person name="Brown A."/>
            <person name="FitzGerald M."/>
            <person name="Lui A."/>
            <person name="Macdonald J.P."/>
            <person name="Priest M."/>
            <person name="Orbach M.J."/>
            <person name="Galgiani J.N."/>
            <person name="Kirkland T.N."/>
            <person name="Cole G.T."/>
            <person name="Birren B.W."/>
            <person name="Henn M.R."/>
            <person name="Taylor J.W."/>
            <person name="Rounsley S.D."/>
        </authorList>
    </citation>
    <scope>GENOME REANNOTATION</scope>
    <source>
        <strain evidence="2">RS</strain>
    </source>
</reference>
<dbReference type="Proteomes" id="UP000001261">
    <property type="component" value="Unassembled WGS sequence"/>
</dbReference>
<sequence length="155" mass="17948">METNQPPSAGLPLPKTAIEKCLQEVFPPSSSQLTNGISEIYYILLVLEKDWIRICEEIEPVFTDKKGEATVLLHKALLSYYVLFYRVSYHTSARSDLRQSINKYKITKQMWFHAARRLTKWVEIQHSSLFLLRLIDHCCDAYESLIEIAPDAKVT</sequence>
<dbReference type="AlphaFoldDB" id="J3K8F6"/>
<dbReference type="MEROPS" id="M01.A25"/>
<dbReference type="KEGG" id="cim:CIMG_06575"/>
<accession>J3K8F6</accession>
<dbReference type="RefSeq" id="XP_001242679.1">
    <property type="nucleotide sequence ID" value="XM_001242678.1"/>
</dbReference>
<evidence type="ECO:0000313" key="1">
    <source>
        <dbReference type="EMBL" id="EAS31096.3"/>
    </source>
</evidence>
<dbReference type="EMBL" id="GG704912">
    <property type="protein sequence ID" value="EAS31096.3"/>
    <property type="molecule type" value="Genomic_DNA"/>
</dbReference>
<organism evidence="1 2">
    <name type="scientific">Coccidioides immitis (strain RS)</name>
    <name type="common">Valley fever fungus</name>
    <dbReference type="NCBI Taxonomy" id="246410"/>
    <lineage>
        <taxon>Eukaryota</taxon>
        <taxon>Fungi</taxon>
        <taxon>Dikarya</taxon>
        <taxon>Ascomycota</taxon>
        <taxon>Pezizomycotina</taxon>
        <taxon>Eurotiomycetes</taxon>
        <taxon>Eurotiomycetidae</taxon>
        <taxon>Onygenales</taxon>
        <taxon>Onygenaceae</taxon>
        <taxon>Coccidioides</taxon>
    </lineage>
</organism>
<dbReference type="GeneID" id="4560889"/>
<protein>
    <submittedName>
        <fullName evidence="1">Uncharacterized protein</fullName>
    </submittedName>
</protein>
<evidence type="ECO:0000313" key="2">
    <source>
        <dbReference type="Proteomes" id="UP000001261"/>
    </source>
</evidence>
<keyword evidence="2" id="KW-1185">Reference proteome</keyword>
<name>J3K8F6_COCIM</name>
<dbReference type="InParanoid" id="J3K8F6"/>
<gene>
    <name evidence="1" type="ORF">CIMG_06575</name>
</gene>
<reference evidence="2" key="1">
    <citation type="journal article" date="2009" name="Genome Res.">
        <title>Comparative genomic analyses of the human fungal pathogens Coccidioides and their relatives.</title>
        <authorList>
            <person name="Sharpton T.J."/>
            <person name="Stajich J.E."/>
            <person name="Rounsley S.D."/>
            <person name="Gardner M.J."/>
            <person name="Wortman J.R."/>
            <person name="Jordar V.S."/>
            <person name="Maiti R."/>
            <person name="Kodira C.D."/>
            <person name="Neafsey D.E."/>
            <person name="Zeng Q."/>
            <person name="Hung C.-Y."/>
            <person name="McMahan C."/>
            <person name="Muszewska A."/>
            <person name="Grynberg M."/>
            <person name="Mandel M.A."/>
            <person name="Kellner E.M."/>
            <person name="Barker B.M."/>
            <person name="Galgiani J.N."/>
            <person name="Orbach M.J."/>
            <person name="Kirkland T.N."/>
            <person name="Cole G.T."/>
            <person name="Henn M.R."/>
            <person name="Birren B.W."/>
            <person name="Taylor J.W."/>
        </authorList>
    </citation>
    <scope>NUCLEOTIDE SEQUENCE [LARGE SCALE GENOMIC DNA]</scope>
    <source>
        <strain evidence="2">RS</strain>
    </source>
</reference>